<keyword evidence="1" id="KW-0175">Coiled coil</keyword>
<evidence type="ECO:0000256" key="1">
    <source>
        <dbReference type="SAM" id="Coils"/>
    </source>
</evidence>
<organism evidence="2 3">
    <name type="scientific">Rhodovulum visakhapatnamense</name>
    <dbReference type="NCBI Taxonomy" id="364297"/>
    <lineage>
        <taxon>Bacteria</taxon>
        <taxon>Pseudomonadati</taxon>
        <taxon>Pseudomonadota</taxon>
        <taxon>Alphaproteobacteria</taxon>
        <taxon>Rhodobacterales</taxon>
        <taxon>Paracoccaceae</taxon>
        <taxon>Rhodovulum</taxon>
    </lineage>
</organism>
<feature type="coiled-coil region" evidence="1">
    <location>
        <begin position="22"/>
        <end position="73"/>
    </location>
</feature>
<proteinExistence type="predicted"/>
<evidence type="ECO:0000313" key="3">
    <source>
        <dbReference type="Proteomes" id="UP000635853"/>
    </source>
</evidence>
<dbReference type="EMBL" id="JAESIL010000017">
    <property type="protein sequence ID" value="MBL3577693.1"/>
    <property type="molecule type" value="Genomic_DNA"/>
</dbReference>
<comment type="caution">
    <text evidence="2">The sequence shown here is derived from an EMBL/GenBank/DDBJ whole genome shotgun (WGS) entry which is preliminary data.</text>
</comment>
<dbReference type="RefSeq" id="WP_075784234.1">
    <property type="nucleotide sequence ID" value="NZ_JAESIL010000017.1"/>
</dbReference>
<protein>
    <submittedName>
        <fullName evidence="2">Uncharacterized protein</fullName>
    </submittedName>
</protein>
<evidence type="ECO:0000313" key="2">
    <source>
        <dbReference type="EMBL" id="MBL3577693.1"/>
    </source>
</evidence>
<accession>A0ABS1RDJ1</accession>
<name>A0ABS1RDJ1_9RHOB</name>
<keyword evidence="3" id="KW-1185">Reference proteome</keyword>
<dbReference type="Proteomes" id="UP000635853">
    <property type="component" value="Unassembled WGS sequence"/>
</dbReference>
<sequence>MPVRVGLILAALLLTGAAGWWVQGLRHDLAEARAAVRGYEEAARVHREALKKLAAIEADRDRLQSMVDELGDDADAPLADSVRGAAGRVWQ</sequence>
<gene>
    <name evidence="2" type="ORF">JMJ92_05910</name>
</gene>
<reference evidence="3" key="1">
    <citation type="submission" date="2021-01" db="EMBL/GenBank/DDBJ databases">
        <title>Draft genomes of Rhodovulum sulfidophilum.</title>
        <authorList>
            <person name="Guzman M.S."/>
        </authorList>
    </citation>
    <scope>NUCLEOTIDE SEQUENCE [LARGE SCALE GENOMIC DNA]</scope>
    <source>
        <strain evidence="3">AB19</strain>
    </source>
</reference>